<dbReference type="AlphaFoldDB" id="A0A1S3X8Y2"/>
<dbReference type="KEGG" id="nta:107762415"/>
<organism evidence="1">
    <name type="scientific">Nicotiana tabacum</name>
    <name type="common">Common tobacco</name>
    <dbReference type="NCBI Taxonomy" id="4097"/>
    <lineage>
        <taxon>Eukaryota</taxon>
        <taxon>Viridiplantae</taxon>
        <taxon>Streptophyta</taxon>
        <taxon>Embryophyta</taxon>
        <taxon>Tracheophyta</taxon>
        <taxon>Spermatophyta</taxon>
        <taxon>Magnoliopsida</taxon>
        <taxon>eudicotyledons</taxon>
        <taxon>Gunneridae</taxon>
        <taxon>Pentapetalae</taxon>
        <taxon>asterids</taxon>
        <taxon>lamiids</taxon>
        <taxon>Solanales</taxon>
        <taxon>Solanaceae</taxon>
        <taxon>Nicotianoideae</taxon>
        <taxon>Nicotianeae</taxon>
        <taxon>Nicotiana</taxon>
    </lineage>
</organism>
<proteinExistence type="predicted"/>
<dbReference type="PaxDb" id="4097-A0A1S3X8Y2"/>
<evidence type="ECO:0000313" key="1">
    <source>
        <dbReference type="RefSeq" id="XP_016436259.1"/>
    </source>
</evidence>
<gene>
    <name evidence="1" type="primary">LOC107762415</name>
</gene>
<dbReference type="RefSeq" id="XP_016436259.1">
    <property type="nucleotide sequence ID" value="XM_016580773.1"/>
</dbReference>
<accession>A0A1S3X8Y2</accession>
<sequence length="100" mass="11288">METLEYEELNLGFSLLSLILLLLKIEGIRASAAILRRWRPNPSEQLREILPHVPPRAANSSSSGARESHALASRRLSGDFFWNLFSHFRSPAHSNHTPVT</sequence>
<name>A0A1S3X8Y2_TOBAC</name>
<protein>
    <submittedName>
        <fullName evidence="1">Uncharacterized protein</fullName>
    </submittedName>
</protein>
<reference evidence="1" key="1">
    <citation type="submission" date="2025-08" db="UniProtKB">
        <authorList>
            <consortium name="RefSeq"/>
        </authorList>
    </citation>
    <scope>IDENTIFICATION</scope>
</reference>